<name>A0ABW3I5D5_9FLAO</name>
<organism evidence="1 2">
    <name type="scientific">Pseudofulvibacter geojedonensis</name>
    <dbReference type="NCBI Taxonomy" id="1123758"/>
    <lineage>
        <taxon>Bacteria</taxon>
        <taxon>Pseudomonadati</taxon>
        <taxon>Bacteroidota</taxon>
        <taxon>Flavobacteriia</taxon>
        <taxon>Flavobacteriales</taxon>
        <taxon>Flavobacteriaceae</taxon>
        <taxon>Pseudofulvibacter</taxon>
    </lineage>
</organism>
<keyword evidence="2" id="KW-1185">Reference proteome</keyword>
<sequence length="322" mass="36179">MIRLFILFFFLIVTLVSCNKVQKADSIKISSLPVVKYIGEPIDTVLASSPVVIKYTINNKIEGITLEVSNSLSSTLVLPKKNKAGILEYFIDEMYTQKAGVLSCNLVHKGQILDTKQITILPQKKTINLETYLGPSYISTLPNDYAMLVSIPFDKYDNPNMKPLQVQTLNNTILKEQDPIAVDIVNYDIIPSKKKSGKLFIKVKNEDISSKRLELAIRPSFAQNFMIEYRQNNNIADGKELTSVTTSQIKDVYGNVIANGSLVRFRIQDANTSYFGYAKTINGVAVYKMVHPKKPKSISIQAFIEGFAKSNYIELNYVAHVF</sequence>
<dbReference type="SUPFAM" id="SSF49373">
    <property type="entry name" value="Invasin/intimin cell-adhesion fragments"/>
    <property type="match status" value="1"/>
</dbReference>
<reference evidence="2" key="1">
    <citation type="journal article" date="2019" name="Int. J. Syst. Evol. Microbiol.">
        <title>The Global Catalogue of Microorganisms (GCM) 10K type strain sequencing project: providing services to taxonomists for standard genome sequencing and annotation.</title>
        <authorList>
            <consortium name="The Broad Institute Genomics Platform"/>
            <consortium name="The Broad Institute Genome Sequencing Center for Infectious Disease"/>
            <person name="Wu L."/>
            <person name="Ma J."/>
        </authorList>
    </citation>
    <scope>NUCLEOTIDE SEQUENCE [LARGE SCALE GENOMIC DNA]</scope>
    <source>
        <strain evidence="2">CCUG 62114</strain>
    </source>
</reference>
<evidence type="ECO:0008006" key="3">
    <source>
        <dbReference type="Google" id="ProtNLM"/>
    </source>
</evidence>
<comment type="caution">
    <text evidence="1">The sequence shown here is derived from an EMBL/GenBank/DDBJ whole genome shotgun (WGS) entry which is preliminary data.</text>
</comment>
<dbReference type="Proteomes" id="UP001596997">
    <property type="component" value="Unassembled WGS sequence"/>
</dbReference>
<dbReference type="RefSeq" id="WP_377716388.1">
    <property type="nucleotide sequence ID" value="NZ_JBHTJM010000010.1"/>
</dbReference>
<accession>A0ABW3I5D5</accession>
<evidence type="ECO:0000313" key="1">
    <source>
        <dbReference type="EMBL" id="MFD0964842.1"/>
    </source>
</evidence>
<proteinExistence type="predicted"/>
<dbReference type="EMBL" id="JBHTJM010000010">
    <property type="protein sequence ID" value="MFD0964842.1"/>
    <property type="molecule type" value="Genomic_DNA"/>
</dbReference>
<dbReference type="InterPro" id="IPR008964">
    <property type="entry name" value="Invasin/intimin_cell_adhesion"/>
</dbReference>
<gene>
    <name evidence="1" type="ORF">ACFQ1O_12575</name>
</gene>
<dbReference type="PROSITE" id="PS51257">
    <property type="entry name" value="PROKAR_LIPOPROTEIN"/>
    <property type="match status" value="1"/>
</dbReference>
<protein>
    <recommendedName>
        <fullName evidence="3">Lipoprotein</fullName>
    </recommendedName>
</protein>
<evidence type="ECO:0000313" key="2">
    <source>
        <dbReference type="Proteomes" id="UP001596997"/>
    </source>
</evidence>